<dbReference type="Pfam" id="PF16976">
    <property type="entry name" value="RcpC"/>
    <property type="match status" value="1"/>
</dbReference>
<evidence type="ECO:0000259" key="1">
    <source>
        <dbReference type="Pfam" id="PF16976"/>
    </source>
</evidence>
<proteinExistence type="predicted"/>
<dbReference type="InterPro" id="IPR031571">
    <property type="entry name" value="RcpC_dom"/>
</dbReference>
<accession>A0ABT9NB30</accession>
<reference evidence="2 3" key="1">
    <citation type="submission" date="2023-07" db="EMBL/GenBank/DDBJ databases">
        <title>Sequencing the genomes of 1000 actinobacteria strains.</title>
        <authorList>
            <person name="Klenk H.-P."/>
        </authorList>
    </citation>
    <scope>NUCLEOTIDE SEQUENCE [LARGE SCALE GENOMIC DNA]</scope>
    <source>
        <strain evidence="2 3">DSM 102162</strain>
    </source>
</reference>
<organism evidence="2 3">
    <name type="scientific">Arcanobacterium wilhelmae</name>
    <dbReference type="NCBI Taxonomy" id="1803177"/>
    <lineage>
        <taxon>Bacteria</taxon>
        <taxon>Bacillati</taxon>
        <taxon>Actinomycetota</taxon>
        <taxon>Actinomycetes</taxon>
        <taxon>Actinomycetales</taxon>
        <taxon>Actinomycetaceae</taxon>
        <taxon>Arcanobacterium</taxon>
    </lineage>
</organism>
<protein>
    <submittedName>
        <fullName evidence="2">Flp pilus assembly protein CpaB</fullName>
    </submittedName>
</protein>
<feature type="domain" description="Flp pilus assembly protein RcpC/CpaB" evidence="1">
    <location>
        <begin position="8"/>
        <end position="104"/>
    </location>
</feature>
<gene>
    <name evidence="2" type="ORF">J2S49_000958</name>
</gene>
<dbReference type="Proteomes" id="UP001235966">
    <property type="component" value="Unassembled WGS sequence"/>
</dbReference>
<evidence type="ECO:0000313" key="2">
    <source>
        <dbReference type="EMBL" id="MDP9800882.1"/>
    </source>
</evidence>
<comment type="caution">
    <text evidence="2">The sequence shown here is derived from an EMBL/GenBank/DDBJ whole genome shotgun (WGS) entry which is preliminary data.</text>
</comment>
<evidence type="ECO:0000313" key="3">
    <source>
        <dbReference type="Proteomes" id="UP001235966"/>
    </source>
</evidence>
<name>A0ABT9NB30_9ACTO</name>
<dbReference type="EMBL" id="JAUSQW010000001">
    <property type="protein sequence ID" value="MDP9800882.1"/>
    <property type="molecule type" value="Genomic_DNA"/>
</dbReference>
<keyword evidence="3" id="KW-1185">Reference proteome</keyword>
<dbReference type="RefSeq" id="WP_278058413.1">
    <property type="nucleotide sequence ID" value="NZ_CP121247.1"/>
</dbReference>
<sequence>MLVPNSDIDPNEREIAINVDSVTGIAGRIHTGDHVDVYAVFGDVPGLTKQVQVIARDIRVVSVKGEKTVQAEKSGNVSEQNVIPVTVAVPTNTALAITYAANFAKEVRLVGLPQDGVINRKGDKSLFDAQNLGGKKVEEHR</sequence>